<dbReference type="GeneID" id="25975038"/>
<sequence>MPPILRTTPSFVYKIQGHRLAAYSSSNKDAVKMKNDKMNTNIQTAQQHLQTVYLACRTIFSGPHANIRNRRTVAKHLTPAKATSHPLLKGMDATALTDSAESLLRQGVFADETLAKNMFPDVFEAAASVSPGDKTASVDTMASSHKVQSAGRGGQIKTREKTTNIKAQEVDEKIGKLAVMGALPTPAKPSAGKLEETTVKFTTLAGNDEGTGNRVVAGKPQLSSTTGIKATAMQVATQVSLNSIDDSQSVNRSTSQRKSLVEKYPTLATGTFPYQAQHAVLTRTQQLLEDCFYDFARKHFPDLMKARNWDSAACVELSECTKIFQKPGQERSKLRNTDEVADGEQLDEVLHAMNTIRNSTVHRNLHPARGLSWLMKKAVQFTEITQDNARAERLVEVHTVVEDLLTQMETRENELDAWMSGAMHEIQEKRGWLDTMEADLWRQMHARDKKSRHYTQECLKAAALDIFEKPMKKIEQVKGQEASVTAHHKISRAQEQTPVNKPWSLVNFLRSKNPFL</sequence>
<reference evidence="2 3" key="1">
    <citation type="journal article" date="2011" name="Proc. Natl. Acad. Sci. U.S.A.">
        <title>Genome and transcriptome analyses of the mountain pine beetle-fungal symbiont Grosmannia clavigera, a lodgepole pine pathogen.</title>
        <authorList>
            <person name="DiGuistini S."/>
            <person name="Wang Y."/>
            <person name="Liao N.Y."/>
            <person name="Taylor G."/>
            <person name="Tanguay P."/>
            <person name="Feau N."/>
            <person name="Henrissat B."/>
            <person name="Chan S.K."/>
            <person name="Hesse-Orce U."/>
            <person name="Alamouti S.M."/>
            <person name="Tsui C.K.M."/>
            <person name="Docking R.T."/>
            <person name="Levasseur A."/>
            <person name="Haridas S."/>
            <person name="Robertson G."/>
            <person name="Birol I."/>
            <person name="Holt R.A."/>
            <person name="Marra M.A."/>
            <person name="Hamelin R.C."/>
            <person name="Hirst M."/>
            <person name="Jones S.J.M."/>
            <person name="Bohlmann J."/>
            <person name="Breuil C."/>
        </authorList>
    </citation>
    <scope>NUCLEOTIDE SEQUENCE [LARGE SCALE GENOMIC DNA]</scope>
    <source>
        <strain evidence="3">kw1407 / UAMH 11150</strain>
    </source>
</reference>
<protein>
    <recommendedName>
        <fullName evidence="4">Ubiquinol-cytochrome-c reductase cytochrome c1</fullName>
    </recommendedName>
</protein>
<evidence type="ECO:0000313" key="2">
    <source>
        <dbReference type="EMBL" id="EFX02039.1"/>
    </source>
</evidence>
<dbReference type="Proteomes" id="UP000007796">
    <property type="component" value="Unassembled WGS sequence"/>
</dbReference>
<proteinExistence type="predicted"/>
<evidence type="ECO:0000313" key="3">
    <source>
        <dbReference type="Proteomes" id="UP000007796"/>
    </source>
</evidence>
<dbReference type="OrthoDB" id="5324651at2759"/>
<dbReference type="EMBL" id="GL629782">
    <property type="protein sequence ID" value="EFX02039.1"/>
    <property type="molecule type" value="Genomic_DNA"/>
</dbReference>
<dbReference type="RefSeq" id="XP_014171521.1">
    <property type="nucleotide sequence ID" value="XM_014316046.1"/>
</dbReference>
<keyword evidence="3" id="KW-1185">Reference proteome</keyword>
<accession>F0XJJ3</accession>
<evidence type="ECO:0008006" key="4">
    <source>
        <dbReference type="Google" id="ProtNLM"/>
    </source>
</evidence>
<gene>
    <name evidence="2" type="ORF">CMQ_2088</name>
</gene>
<feature type="compositionally biased region" description="Polar residues" evidence="1">
    <location>
        <begin position="137"/>
        <end position="147"/>
    </location>
</feature>
<dbReference type="HOGENOM" id="CLU_527896_0_0_1"/>
<name>F0XJJ3_GROCL</name>
<dbReference type="eggNOG" id="ENOG502SHBR">
    <property type="taxonomic scope" value="Eukaryota"/>
</dbReference>
<feature type="region of interest" description="Disordered" evidence="1">
    <location>
        <begin position="136"/>
        <end position="158"/>
    </location>
</feature>
<evidence type="ECO:0000256" key="1">
    <source>
        <dbReference type="SAM" id="MobiDB-lite"/>
    </source>
</evidence>
<organism evidence="3">
    <name type="scientific">Grosmannia clavigera (strain kw1407 / UAMH 11150)</name>
    <name type="common">Blue stain fungus</name>
    <name type="synonym">Graphiocladiella clavigera</name>
    <dbReference type="NCBI Taxonomy" id="655863"/>
    <lineage>
        <taxon>Eukaryota</taxon>
        <taxon>Fungi</taxon>
        <taxon>Dikarya</taxon>
        <taxon>Ascomycota</taxon>
        <taxon>Pezizomycotina</taxon>
        <taxon>Sordariomycetes</taxon>
        <taxon>Sordariomycetidae</taxon>
        <taxon>Ophiostomatales</taxon>
        <taxon>Ophiostomataceae</taxon>
        <taxon>Leptographium</taxon>
    </lineage>
</organism>
<dbReference type="InParanoid" id="F0XJJ3"/>
<dbReference type="AlphaFoldDB" id="F0XJJ3"/>
<dbReference type="STRING" id="655863.F0XJJ3"/>